<accession>A0A511QAG5</accession>
<dbReference type="AlphaFoldDB" id="A0A511QAG5"/>
<gene>
    <name evidence="1" type="ORF">VSA01S_03870</name>
</gene>
<organism evidence="1 2">
    <name type="scientific">Vibrio sagamiensis NBRC 104589</name>
    <dbReference type="NCBI Taxonomy" id="1219064"/>
    <lineage>
        <taxon>Bacteria</taxon>
        <taxon>Pseudomonadati</taxon>
        <taxon>Pseudomonadota</taxon>
        <taxon>Gammaproteobacteria</taxon>
        <taxon>Vibrionales</taxon>
        <taxon>Vibrionaceae</taxon>
        <taxon>Vibrio</taxon>
    </lineage>
</organism>
<evidence type="ECO:0000313" key="1">
    <source>
        <dbReference type="EMBL" id="GEM74275.1"/>
    </source>
</evidence>
<proteinExistence type="predicted"/>
<evidence type="ECO:0000313" key="2">
    <source>
        <dbReference type="Proteomes" id="UP000321922"/>
    </source>
</evidence>
<dbReference type="Proteomes" id="UP000321922">
    <property type="component" value="Unassembled WGS sequence"/>
</dbReference>
<name>A0A511QAG5_9VIBR</name>
<keyword evidence="2" id="KW-1185">Reference proteome</keyword>
<reference evidence="1 2" key="1">
    <citation type="submission" date="2019-07" db="EMBL/GenBank/DDBJ databases">
        <title>Whole genome shotgun sequence of Vibrio sagamiensis NBRC 104589.</title>
        <authorList>
            <person name="Hosoyama A."/>
            <person name="Uohara A."/>
            <person name="Ohji S."/>
            <person name="Ichikawa N."/>
        </authorList>
    </citation>
    <scope>NUCLEOTIDE SEQUENCE [LARGE SCALE GENOMIC DNA]</scope>
    <source>
        <strain evidence="1 2">NBRC 104589</strain>
    </source>
</reference>
<dbReference type="RefSeq" id="WP_039978787.1">
    <property type="nucleotide sequence ID" value="NZ_BAOJ01000005.1"/>
</dbReference>
<protein>
    <submittedName>
        <fullName evidence="1">Uncharacterized protein</fullName>
    </submittedName>
</protein>
<sequence>MFQRKDYRPAIYGLSQPQRKLGYLTCKLNELEGVDNRTIALLNKKLDNIAHYDREENPKWLIQQFKGHITALDPFIKLNKALSKTNSYEEQVKIVTNFCYKNTSGDSDVNALTETILNLILKSKVKSILDVNQYALPHMIQVDFAEMFVKHFFRNTSKLGLEFFSDNNIDIIFSWEDGQSGSLDLRVIQDKKWQSNEHRFGDKYEPITFSEIRHVLRNPERFKDKVFKVHVHDIKTSTFSFSESLESETWQDVSLGKAP</sequence>
<dbReference type="OrthoDB" id="6442063at2"/>
<comment type="caution">
    <text evidence="1">The sequence shown here is derived from an EMBL/GenBank/DDBJ whole genome shotgun (WGS) entry which is preliminary data.</text>
</comment>
<dbReference type="EMBL" id="BJXJ01000002">
    <property type="protein sequence ID" value="GEM74275.1"/>
    <property type="molecule type" value="Genomic_DNA"/>
</dbReference>